<dbReference type="InterPro" id="IPR052158">
    <property type="entry name" value="INH-QAR"/>
</dbReference>
<feature type="domain" description="DJ-1/PfpI" evidence="1">
    <location>
        <begin position="3"/>
        <end position="166"/>
    </location>
</feature>
<keyword evidence="3" id="KW-1185">Reference proteome</keyword>
<evidence type="ECO:0000259" key="1">
    <source>
        <dbReference type="Pfam" id="PF01965"/>
    </source>
</evidence>
<name>A0A840CWN4_9BACT</name>
<dbReference type="Proteomes" id="UP000555103">
    <property type="component" value="Unassembled WGS sequence"/>
</dbReference>
<reference evidence="2 3" key="1">
    <citation type="submission" date="2020-08" db="EMBL/GenBank/DDBJ databases">
        <title>Genomic Encyclopedia of Type Strains, Phase IV (KMG-IV): sequencing the most valuable type-strain genomes for metagenomic binning, comparative biology and taxonomic classification.</title>
        <authorList>
            <person name="Goeker M."/>
        </authorList>
    </citation>
    <scope>NUCLEOTIDE SEQUENCE [LARGE SCALE GENOMIC DNA]</scope>
    <source>
        <strain evidence="2 3">DSM 104969</strain>
    </source>
</reference>
<protein>
    <submittedName>
        <fullName evidence="2">Putative intracellular protease/amidase</fullName>
    </submittedName>
</protein>
<dbReference type="GO" id="GO:0006508">
    <property type="term" value="P:proteolysis"/>
    <property type="evidence" value="ECO:0007669"/>
    <property type="project" value="UniProtKB-KW"/>
</dbReference>
<dbReference type="PANTHER" id="PTHR43130">
    <property type="entry name" value="ARAC-FAMILY TRANSCRIPTIONAL REGULATOR"/>
    <property type="match status" value="1"/>
</dbReference>
<evidence type="ECO:0000313" key="2">
    <source>
        <dbReference type="EMBL" id="MBB4036243.1"/>
    </source>
</evidence>
<dbReference type="Pfam" id="PF01965">
    <property type="entry name" value="DJ-1_PfpI"/>
    <property type="match status" value="1"/>
</dbReference>
<dbReference type="EMBL" id="JACIEP010000006">
    <property type="protein sequence ID" value="MBB4036243.1"/>
    <property type="molecule type" value="Genomic_DNA"/>
</dbReference>
<organism evidence="2 3">
    <name type="scientific">Dysgonomonas hofstadii</name>
    <dbReference type="NCBI Taxonomy" id="637886"/>
    <lineage>
        <taxon>Bacteria</taxon>
        <taxon>Pseudomonadati</taxon>
        <taxon>Bacteroidota</taxon>
        <taxon>Bacteroidia</taxon>
        <taxon>Bacteroidales</taxon>
        <taxon>Dysgonomonadaceae</taxon>
        <taxon>Dysgonomonas</taxon>
    </lineage>
</organism>
<comment type="caution">
    <text evidence="2">The sequence shown here is derived from an EMBL/GenBank/DDBJ whole genome shotgun (WGS) entry which is preliminary data.</text>
</comment>
<evidence type="ECO:0000313" key="3">
    <source>
        <dbReference type="Proteomes" id="UP000555103"/>
    </source>
</evidence>
<dbReference type="SUPFAM" id="SSF52317">
    <property type="entry name" value="Class I glutamine amidotransferase-like"/>
    <property type="match status" value="1"/>
</dbReference>
<gene>
    <name evidence="2" type="ORF">GGR21_002144</name>
</gene>
<dbReference type="CDD" id="cd03139">
    <property type="entry name" value="GATase1_PfpI_2"/>
    <property type="match status" value="1"/>
</dbReference>
<sequence length="189" mass="21201">MEINIILFPNFETLDVFGPAEVFGKVEKFRLDYFSLNGGIITNNDNIRIATKKIEDIKNTAASVLFIPGGTGTRIEINNPELLNAIKKIAENSKYVLTVCTGSALLAKTGLLDTHKATSNKRAMDWVKTSSDKVLWDDDARWIKDDKYYTSSGISAGIDMALSFVKDLFGFDEAEKISLRMEYNWQTEN</sequence>
<dbReference type="InterPro" id="IPR002818">
    <property type="entry name" value="DJ-1/PfpI"/>
</dbReference>
<dbReference type="GO" id="GO:0008233">
    <property type="term" value="F:peptidase activity"/>
    <property type="evidence" value="ECO:0007669"/>
    <property type="project" value="UniProtKB-KW"/>
</dbReference>
<dbReference type="PANTHER" id="PTHR43130:SF15">
    <property type="entry name" value="THIJ_PFPI FAMILY PROTEIN (AFU_ORTHOLOGUE AFUA_5G14240)"/>
    <property type="match status" value="1"/>
</dbReference>
<keyword evidence="2" id="KW-0645">Protease</keyword>
<dbReference type="AlphaFoldDB" id="A0A840CWN4"/>
<dbReference type="RefSeq" id="WP_183307141.1">
    <property type="nucleotide sequence ID" value="NZ_JACIEP010000006.1"/>
</dbReference>
<accession>A0A840CWN4</accession>
<dbReference type="InterPro" id="IPR029062">
    <property type="entry name" value="Class_I_gatase-like"/>
</dbReference>
<dbReference type="Gene3D" id="3.40.50.880">
    <property type="match status" value="1"/>
</dbReference>
<keyword evidence="2" id="KW-0378">Hydrolase</keyword>
<proteinExistence type="predicted"/>